<feature type="coiled-coil region" evidence="1">
    <location>
        <begin position="306"/>
        <end position="333"/>
    </location>
</feature>
<dbReference type="Gene3D" id="1.20.1170.10">
    <property type="match status" value="1"/>
</dbReference>
<dbReference type="OMA" id="ANGYEDH"/>
<keyword evidence="2" id="KW-0812">Transmembrane</keyword>
<accession>A0A2V5HDH2</accession>
<dbReference type="EMBL" id="KZ825225">
    <property type="protein sequence ID" value="PYI13970.1"/>
    <property type="molecule type" value="Genomic_DNA"/>
</dbReference>
<dbReference type="Proteomes" id="UP000249829">
    <property type="component" value="Unassembled WGS sequence"/>
</dbReference>
<gene>
    <name evidence="3" type="ORF">BO99DRAFT_437801</name>
</gene>
<evidence type="ECO:0000256" key="1">
    <source>
        <dbReference type="SAM" id="Coils"/>
    </source>
</evidence>
<keyword evidence="2" id="KW-1133">Transmembrane helix</keyword>
<reference evidence="3 4" key="1">
    <citation type="submission" date="2018-02" db="EMBL/GenBank/DDBJ databases">
        <title>The genomes of Aspergillus section Nigri reveals drivers in fungal speciation.</title>
        <authorList>
            <consortium name="DOE Joint Genome Institute"/>
            <person name="Vesth T.C."/>
            <person name="Nybo J."/>
            <person name="Theobald S."/>
            <person name="Brandl J."/>
            <person name="Frisvad J.C."/>
            <person name="Nielsen K.F."/>
            <person name="Lyhne E.K."/>
            <person name="Kogle M.E."/>
            <person name="Kuo A."/>
            <person name="Riley R."/>
            <person name="Clum A."/>
            <person name="Nolan M."/>
            <person name="Lipzen A."/>
            <person name="Salamov A."/>
            <person name="Henrissat B."/>
            <person name="Wiebenga A."/>
            <person name="De vries R.P."/>
            <person name="Grigoriev I.V."/>
            <person name="Mortensen U.H."/>
            <person name="Andersen M.R."/>
            <person name="Baker S.E."/>
        </authorList>
    </citation>
    <scope>NUCLEOTIDE SEQUENCE [LARGE SCALE GENOMIC DNA]</scope>
    <source>
        <strain evidence="3 4">CBS 115571</strain>
    </source>
</reference>
<name>A0A2V5HDH2_ASPV1</name>
<keyword evidence="2" id="KW-0472">Membrane</keyword>
<evidence type="ECO:0000313" key="4">
    <source>
        <dbReference type="Proteomes" id="UP000249829"/>
    </source>
</evidence>
<dbReference type="AlphaFoldDB" id="A0A2V5HDH2"/>
<evidence type="ECO:0000256" key="2">
    <source>
        <dbReference type="SAM" id="Phobius"/>
    </source>
</evidence>
<evidence type="ECO:0000313" key="3">
    <source>
        <dbReference type="EMBL" id="PYI13970.1"/>
    </source>
</evidence>
<organism evidence="3 4">
    <name type="scientific">Aspergillus violaceofuscus (strain CBS 115571)</name>
    <dbReference type="NCBI Taxonomy" id="1450538"/>
    <lineage>
        <taxon>Eukaryota</taxon>
        <taxon>Fungi</taxon>
        <taxon>Dikarya</taxon>
        <taxon>Ascomycota</taxon>
        <taxon>Pezizomycotina</taxon>
        <taxon>Eurotiomycetes</taxon>
        <taxon>Eurotiomycetidae</taxon>
        <taxon>Eurotiales</taxon>
        <taxon>Aspergillaceae</taxon>
        <taxon>Aspergillus</taxon>
    </lineage>
</organism>
<proteinExistence type="predicted"/>
<keyword evidence="4" id="KW-1185">Reference proteome</keyword>
<protein>
    <submittedName>
        <fullName evidence="3">Uncharacterized protein</fullName>
    </submittedName>
</protein>
<keyword evidence="1" id="KW-0175">Coiled coil</keyword>
<feature type="transmembrane region" description="Helical" evidence="2">
    <location>
        <begin position="273"/>
        <end position="299"/>
    </location>
</feature>
<sequence length="404" mass="44786">MDVAPPTYTARDPPPSYEEVAAKLENLVGDDVTPDTVLDATDKLSDAEIEILINGADDHWPLETDQQKADFAVGCGQCLSSPEGKTRFASAGGEATQATRDIENIFAGLHLRIAQIDRIHHSGFEPEIIKIHHAYRDVLAGSRDFAATVSVQSRRFDESILKICANESIAVQTRRSTLETYIERTTSLQNDAQQITDGFRSVTDDFAAFVGSFSTWAKDKEGEITEQIRLVEQELDALHKRLYRLESSLRAFEIVFGASIPATGTFVKMFPALAPWIVLGGVITALASFAAIAGLAAGISKTNYRIHLKTQEKEKLQAELENLRRTRAELEDFGHDSLTRFETAVGILTGAWEQTLADARIVQDWLVRGADAAHWPEYMELNIRHDVNKYDALSAYLESYARGI</sequence>